<dbReference type="AlphaFoldDB" id="A0A6J4L7W9"/>
<feature type="binding site" evidence="4 6">
    <location>
        <position position="304"/>
    </location>
    <ligand>
        <name>substrate</name>
    </ligand>
</feature>
<dbReference type="GO" id="GO:0005829">
    <property type="term" value="C:cytosol"/>
    <property type="evidence" value="ECO:0007669"/>
    <property type="project" value="TreeGrafter"/>
</dbReference>
<dbReference type="SUPFAM" id="SSF51419">
    <property type="entry name" value="PLP-binding barrel"/>
    <property type="match status" value="1"/>
</dbReference>
<evidence type="ECO:0000256" key="6">
    <source>
        <dbReference type="PIRSR" id="PIRSR600821-52"/>
    </source>
</evidence>
<dbReference type="EMBL" id="CADCTX010000515">
    <property type="protein sequence ID" value="CAA9325132.1"/>
    <property type="molecule type" value="Genomic_DNA"/>
</dbReference>
<dbReference type="GO" id="GO:0008784">
    <property type="term" value="F:alanine racemase activity"/>
    <property type="evidence" value="ECO:0007669"/>
    <property type="project" value="UniProtKB-UniRule"/>
</dbReference>
<dbReference type="EC" id="5.1.1.1" evidence="4"/>
<name>A0A6J4L7W9_9BACT</name>
<feature type="active site" description="Proton acceptor; specific for D-alanine" evidence="4">
    <location>
        <position position="41"/>
    </location>
</feature>
<protein>
    <recommendedName>
        <fullName evidence="4">Alanine racemase</fullName>
        <ecNumber evidence="4">5.1.1.1</ecNumber>
    </recommendedName>
</protein>
<keyword evidence="3 4" id="KW-0413">Isomerase</keyword>
<comment type="cofactor">
    <cofactor evidence="1 4 5">
        <name>pyridoxal 5'-phosphate</name>
        <dbReference type="ChEBI" id="CHEBI:597326"/>
    </cofactor>
</comment>
<evidence type="ECO:0000256" key="5">
    <source>
        <dbReference type="PIRSR" id="PIRSR600821-50"/>
    </source>
</evidence>
<dbReference type="Gene3D" id="3.20.20.10">
    <property type="entry name" value="Alanine racemase"/>
    <property type="match status" value="1"/>
</dbReference>
<dbReference type="InterPro" id="IPR001608">
    <property type="entry name" value="Ala_racemase_N"/>
</dbReference>
<dbReference type="CDD" id="cd00430">
    <property type="entry name" value="PLPDE_III_AR"/>
    <property type="match status" value="1"/>
</dbReference>
<dbReference type="NCBIfam" id="TIGR00492">
    <property type="entry name" value="alr"/>
    <property type="match status" value="1"/>
</dbReference>
<dbReference type="Gene3D" id="2.40.37.10">
    <property type="entry name" value="Lyase, Ornithine Decarboxylase, Chain A, domain 1"/>
    <property type="match status" value="1"/>
</dbReference>
<dbReference type="GO" id="GO:0030170">
    <property type="term" value="F:pyridoxal phosphate binding"/>
    <property type="evidence" value="ECO:0007669"/>
    <property type="project" value="UniProtKB-UniRule"/>
</dbReference>
<dbReference type="Pfam" id="PF00842">
    <property type="entry name" value="Ala_racemase_C"/>
    <property type="match status" value="1"/>
</dbReference>
<feature type="binding site" evidence="4 6">
    <location>
        <position position="135"/>
    </location>
    <ligand>
        <name>substrate</name>
    </ligand>
</feature>
<comment type="function">
    <text evidence="4">Catalyzes the interconversion of L-alanine and D-alanine. May also act on other amino acids.</text>
</comment>
<evidence type="ECO:0000259" key="7">
    <source>
        <dbReference type="SMART" id="SM01005"/>
    </source>
</evidence>
<dbReference type="InterPro" id="IPR000821">
    <property type="entry name" value="Ala_racemase"/>
</dbReference>
<dbReference type="PANTHER" id="PTHR30511">
    <property type="entry name" value="ALANINE RACEMASE"/>
    <property type="match status" value="1"/>
</dbReference>
<accession>A0A6J4L7W9</accession>
<dbReference type="PRINTS" id="PR00992">
    <property type="entry name" value="ALARACEMASE"/>
</dbReference>
<feature type="active site" description="Proton acceptor; specific for L-alanine" evidence="4">
    <location>
        <position position="256"/>
    </location>
</feature>
<proteinExistence type="inferred from homology"/>
<dbReference type="InterPro" id="IPR029066">
    <property type="entry name" value="PLP-binding_barrel"/>
</dbReference>
<dbReference type="InterPro" id="IPR011079">
    <property type="entry name" value="Ala_racemase_C"/>
</dbReference>
<dbReference type="SUPFAM" id="SSF50621">
    <property type="entry name" value="Alanine racemase C-terminal domain-like"/>
    <property type="match status" value="1"/>
</dbReference>
<organism evidence="8">
    <name type="scientific">uncultured Gemmatimonadaceae bacterium</name>
    <dbReference type="NCBI Taxonomy" id="246130"/>
    <lineage>
        <taxon>Bacteria</taxon>
        <taxon>Pseudomonadati</taxon>
        <taxon>Gemmatimonadota</taxon>
        <taxon>Gemmatimonadia</taxon>
        <taxon>Gemmatimonadales</taxon>
        <taxon>Gemmatimonadaceae</taxon>
        <taxon>environmental samples</taxon>
    </lineage>
</organism>
<evidence type="ECO:0000256" key="1">
    <source>
        <dbReference type="ARBA" id="ARBA00001933"/>
    </source>
</evidence>
<evidence type="ECO:0000313" key="8">
    <source>
        <dbReference type="EMBL" id="CAA9325132.1"/>
    </source>
</evidence>
<keyword evidence="2 4" id="KW-0663">Pyridoxal phosphate</keyword>
<feature type="domain" description="Alanine racemase C-terminal" evidence="7">
    <location>
        <begin position="235"/>
        <end position="361"/>
    </location>
</feature>
<evidence type="ECO:0000256" key="2">
    <source>
        <dbReference type="ARBA" id="ARBA00022898"/>
    </source>
</evidence>
<evidence type="ECO:0000256" key="4">
    <source>
        <dbReference type="HAMAP-Rule" id="MF_01201"/>
    </source>
</evidence>
<dbReference type="PANTHER" id="PTHR30511:SF0">
    <property type="entry name" value="ALANINE RACEMASE, CATABOLIC-RELATED"/>
    <property type="match status" value="1"/>
</dbReference>
<comment type="similarity">
    <text evidence="4">Belongs to the alanine racemase family.</text>
</comment>
<dbReference type="GO" id="GO:0030632">
    <property type="term" value="P:D-alanine biosynthetic process"/>
    <property type="evidence" value="ECO:0007669"/>
    <property type="project" value="UniProtKB-UniRule"/>
</dbReference>
<evidence type="ECO:0000256" key="3">
    <source>
        <dbReference type="ARBA" id="ARBA00023235"/>
    </source>
</evidence>
<dbReference type="InterPro" id="IPR009006">
    <property type="entry name" value="Ala_racemase/Decarboxylase_C"/>
</dbReference>
<reference evidence="8" key="1">
    <citation type="submission" date="2020-02" db="EMBL/GenBank/DDBJ databases">
        <authorList>
            <person name="Meier V. D."/>
        </authorList>
    </citation>
    <scope>NUCLEOTIDE SEQUENCE</scope>
    <source>
        <strain evidence="8">AVDCRST_MAG40</strain>
    </source>
</reference>
<comment type="catalytic activity">
    <reaction evidence="4">
        <text>L-alanine = D-alanine</text>
        <dbReference type="Rhea" id="RHEA:20249"/>
        <dbReference type="ChEBI" id="CHEBI:57416"/>
        <dbReference type="ChEBI" id="CHEBI:57972"/>
        <dbReference type="EC" id="5.1.1.1"/>
    </reaction>
</comment>
<dbReference type="UniPathway" id="UPA00042">
    <property type="reaction ID" value="UER00497"/>
</dbReference>
<gene>
    <name evidence="8" type="ORF">AVDCRST_MAG40-1657</name>
</gene>
<dbReference type="SMART" id="SM01005">
    <property type="entry name" value="Ala_racemase_C"/>
    <property type="match status" value="1"/>
</dbReference>
<dbReference type="Pfam" id="PF01168">
    <property type="entry name" value="Ala_racemase_N"/>
    <property type="match status" value="1"/>
</dbReference>
<sequence>MISESRDDPAANWLEVDLDAVRQNAVAVQRRAGAPLLPMVKADAYGLGVLAVVRALEPLGPWGYGVASVREGAELRAAGVERPVVVFTPLLPFDFPAARAARLTPVLGDPASIAAWTAAGDGAPWHLGVDSGMARAGVRWDDVAAVAELARRAPPAGACTHFHSAQLPDGSVAEQEARFDAALGALPARPGLVHAENSAAIVGREGASRWDLARPGIFLYGVTTPEHAGLRAAAVVSLRARVVELRQLRDGDPVSYDATYRARGPRRIATAALGYADGYRRALSNRGAARIGGRDAPVAGLVTMDMTMLDVTDVPCAVGDVATFIGGDADGLDVASVARRAEVSPYELLVGLRLRARRRYTGAGA</sequence>
<dbReference type="HAMAP" id="MF_01201">
    <property type="entry name" value="Ala_racemase"/>
    <property type="match status" value="1"/>
</dbReference>
<feature type="modified residue" description="N6-(pyridoxal phosphate)lysine" evidence="4 5">
    <location>
        <position position="41"/>
    </location>
</feature>
<comment type="pathway">
    <text evidence="4">Amino-acid biosynthesis; D-alanine biosynthesis; D-alanine from L-alanine: step 1/1.</text>
</comment>